<dbReference type="SUPFAM" id="SSF56112">
    <property type="entry name" value="Protein kinase-like (PK-like)"/>
    <property type="match status" value="1"/>
</dbReference>
<keyword evidence="1" id="KW-0547">Nucleotide-binding</keyword>
<keyword evidence="5" id="KW-0723">Serine/threonine-protein kinase</keyword>
<dbReference type="RefSeq" id="WP_264323161.1">
    <property type="nucleotide sequence ID" value="NZ_JADEXQ010000002.1"/>
</dbReference>
<gene>
    <name evidence="5" type="ORF">IQ266_01050</name>
</gene>
<dbReference type="GO" id="GO:0005524">
    <property type="term" value="F:ATP binding"/>
    <property type="evidence" value="ECO:0007669"/>
    <property type="project" value="UniProtKB-KW"/>
</dbReference>
<dbReference type="Gene3D" id="1.10.510.10">
    <property type="entry name" value="Transferase(Phosphotransferase) domain 1"/>
    <property type="match status" value="1"/>
</dbReference>
<feature type="transmembrane region" description="Helical" evidence="3">
    <location>
        <begin position="314"/>
        <end position="340"/>
    </location>
</feature>
<name>A0A928Z2F3_9CYAN</name>
<dbReference type="PROSITE" id="PS50011">
    <property type="entry name" value="PROTEIN_KINASE_DOM"/>
    <property type="match status" value="1"/>
</dbReference>
<dbReference type="EMBL" id="JADEXQ010000002">
    <property type="protein sequence ID" value="MBE9028340.1"/>
    <property type="molecule type" value="Genomic_DNA"/>
</dbReference>
<dbReference type="InterPro" id="IPR011009">
    <property type="entry name" value="Kinase-like_dom_sf"/>
</dbReference>
<evidence type="ECO:0000256" key="2">
    <source>
        <dbReference type="ARBA" id="ARBA00022840"/>
    </source>
</evidence>
<keyword evidence="3" id="KW-0812">Transmembrane</keyword>
<sequence>MLQTSEVLQGRYRLVRPLGENEQRQTWLAIDEAVQPESQVVVKLLSFANAVDWQLLKLFEREASILQQLDHPCIPAYRDYFSIEDSQMWFGLVEAYIPGKTLKELLESSRRFTEAEIRRIAVEVLEILQYLHQLSPPIYHRDIKPSNLIWGDDDRIHLVDFGGVQDKAPALGSTFTVVGTYGYTPIEQFGGRTIPASDLYALGATLVHLLTGVCPADLPQKNLRFDFEPLVNVSPALVKWLQNLIEPDAQNRFQQAETALQSLDRQNLAASQTAASNVETSLAMPPLDTKIRFRTSSTELIIEIPPPVEVSQPVAWVGVGALALLFITMPPLAIVAGVILATSMSASSNWALRCYGERLTLYRKCPGLPQISWGHQSLPIQSIQDVVHHNLMFSSGKSDRHSRVMTIRTASQELVFGRSLTLAEGNWLVSELKAWLKL</sequence>
<reference evidence="5" key="1">
    <citation type="submission" date="2020-10" db="EMBL/GenBank/DDBJ databases">
        <authorList>
            <person name="Castelo-Branco R."/>
            <person name="Eusebio N."/>
            <person name="Adriana R."/>
            <person name="Vieira A."/>
            <person name="Brugerolle De Fraissinette N."/>
            <person name="Rezende De Castro R."/>
            <person name="Schneider M.P."/>
            <person name="Vasconcelos V."/>
            <person name="Leao P.N."/>
        </authorList>
    </citation>
    <scope>NUCLEOTIDE SEQUENCE</scope>
    <source>
        <strain evidence="5">LEGE 11480</strain>
    </source>
</reference>
<dbReference type="GO" id="GO:0004674">
    <property type="term" value="F:protein serine/threonine kinase activity"/>
    <property type="evidence" value="ECO:0007669"/>
    <property type="project" value="UniProtKB-KW"/>
</dbReference>
<keyword evidence="6" id="KW-1185">Reference proteome</keyword>
<evidence type="ECO:0000313" key="6">
    <source>
        <dbReference type="Proteomes" id="UP000625316"/>
    </source>
</evidence>
<evidence type="ECO:0000256" key="3">
    <source>
        <dbReference type="SAM" id="Phobius"/>
    </source>
</evidence>
<organism evidence="5 6">
    <name type="scientific">Romeriopsis navalis LEGE 11480</name>
    <dbReference type="NCBI Taxonomy" id="2777977"/>
    <lineage>
        <taxon>Bacteria</taxon>
        <taxon>Bacillati</taxon>
        <taxon>Cyanobacteriota</taxon>
        <taxon>Cyanophyceae</taxon>
        <taxon>Leptolyngbyales</taxon>
        <taxon>Leptolyngbyaceae</taxon>
        <taxon>Romeriopsis</taxon>
        <taxon>Romeriopsis navalis</taxon>
    </lineage>
</organism>
<dbReference type="SMART" id="SM00220">
    <property type="entry name" value="S_TKc"/>
    <property type="match status" value="1"/>
</dbReference>
<keyword evidence="5" id="KW-0418">Kinase</keyword>
<keyword evidence="3" id="KW-1133">Transmembrane helix</keyword>
<keyword evidence="5" id="KW-0808">Transferase</keyword>
<dbReference type="Pfam" id="PF00069">
    <property type="entry name" value="Pkinase"/>
    <property type="match status" value="1"/>
</dbReference>
<dbReference type="PANTHER" id="PTHR24363">
    <property type="entry name" value="SERINE/THREONINE PROTEIN KINASE"/>
    <property type="match status" value="1"/>
</dbReference>
<comment type="caution">
    <text evidence="5">The sequence shown here is derived from an EMBL/GenBank/DDBJ whole genome shotgun (WGS) entry which is preliminary data.</text>
</comment>
<evidence type="ECO:0000313" key="5">
    <source>
        <dbReference type="EMBL" id="MBE9028340.1"/>
    </source>
</evidence>
<evidence type="ECO:0000256" key="1">
    <source>
        <dbReference type="ARBA" id="ARBA00022741"/>
    </source>
</evidence>
<feature type="domain" description="Protein kinase" evidence="4">
    <location>
        <begin position="12"/>
        <end position="268"/>
    </location>
</feature>
<dbReference type="PANTHER" id="PTHR24363:SF7">
    <property type="entry name" value="SERINE_THREONINE-PROTEIN KINASE-LIKE PROTEIN E"/>
    <property type="match status" value="1"/>
</dbReference>
<protein>
    <submittedName>
        <fullName evidence="5">Serine/threonine protein kinase</fullName>
    </submittedName>
</protein>
<dbReference type="Gene3D" id="3.30.200.20">
    <property type="entry name" value="Phosphorylase Kinase, domain 1"/>
    <property type="match status" value="1"/>
</dbReference>
<accession>A0A928Z2F3</accession>
<evidence type="ECO:0000259" key="4">
    <source>
        <dbReference type="PROSITE" id="PS50011"/>
    </source>
</evidence>
<proteinExistence type="predicted"/>
<dbReference type="CDD" id="cd14014">
    <property type="entry name" value="STKc_PknB_like"/>
    <property type="match status" value="1"/>
</dbReference>
<dbReference type="InterPro" id="IPR000719">
    <property type="entry name" value="Prot_kinase_dom"/>
</dbReference>
<keyword evidence="2" id="KW-0067">ATP-binding</keyword>
<dbReference type="AlphaFoldDB" id="A0A928Z2F3"/>
<dbReference type="Proteomes" id="UP000625316">
    <property type="component" value="Unassembled WGS sequence"/>
</dbReference>
<keyword evidence="3" id="KW-0472">Membrane</keyword>